<evidence type="ECO:0000313" key="1">
    <source>
        <dbReference type="EMBL" id="QQP10447.1"/>
    </source>
</evidence>
<dbReference type="EMBL" id="CP067341">
    <property type="protein sequence ID" value="QQP10447.1"/>
    <property type="molecule type" value="Genomic_DNA"/>
</dbReference>
<sequence length="245" mass="28725">MKESDLFKPLKKFLLQKMGCQQVYAEVNDIDVVGKHGDVYIGVEMKTSLNFKVIEQAISRKNLVDYVFILVPKPKSLHRQFVLDWIKGLGIGLMYYNANPSTITETRGVNIVYWGKRQRVSKYYHIADCINDEIHLVNVGGSKGGKTLTEYKLTIEKIKECLYSHRAGLTIDELLDKVQTHYASPKPSTMATLRGKWNEEWVEIVTEEDKRLYRMKESYRESYWKKQKERRAEIRVKNREVRKMP</sequence>
<gene>
    <name evidence="1" type="ORF">FJQ98_14235</name>
</gene>
<evidence type="ECO:0000313" key="2">
    <source>
        <dbReference type="Proteomes" id="UP000596049"/>
    </source>
</evidence>
<reference evidence="1 2" key="1">
    <citation type="submission" date="2020-01" db="EMBL/GenBank/DDBJ databases">
        <authorList>
            <person name="Liu G."/>
            <person name="Liu B."/>
        </authorList>
    </citation>
    <scope>NUCLEOTIDE SEQUENCE [LARGE SCALE GENOMIC DNA]</scope>
    <source>
        <strain evidence="1 2">FJAT-51161</strain>
    </source>
</reference>
<dbReference type="RefSeq" id="WP_053592532.1">
    <property type="nucleotide sequence ID" value="NZ_CP067341.1"/>
</dbReference>
<protein>
    <submittedName>
        <fullName evidence="1">Uncharacterized protein</fullName>
    </submittedName>
</protein>
<organism evidence="1 2">
    <name type="scientific">Lysinibacillus agricola</name>
    <dbReference type="NCBI Taxonomy" id="2590012"/>
    <lineage>
        <taxon>Bacteria</taxon>
        <taxon>Bacillati</taxon>
        <taxon>Bacillota</taxon>
        <taxon>Bacilli</taxon>
        <taxon>Bacillales</taxon>
        <taxon>Bacillaceae</taxon>
        <taxon>Lysinibacillus</taxon>
    </lineage>
</organism>
<dbReference type="Proteomes" id="UP000596049">
    <property type="component" value="Chromosome"/>
</dbReference>
<keyword evidence="2" id="KW-1185">Reference proteome</keyword>
<accession>A0ABX7ALX7</accession>
<proteinExistence type="predicted"/>
<name>A0ABX7ALX7_9BACI</name>